<protein>
    <recommendedName>
        <fullName evidence="3">DNA helicase DnaB-like N-terminal domain-containing protein</fullName>
    </recommendedName>
</protein>
<organism evidence="4">
    <name type="scientific">marine sediment metagenome</name>
    <dbReference type="NCBI Taxonomy" id="412755"/>
    <lineage>
        <taxon>unclassified sequences</taxon>
        <taxon>metagenomes</taxon>
        <taxon>ecological metagenomes</taxon>
    </lineage>
</organism>
<dbReference type="InterPro" id="IPR036185">
    <property type="entry name" value="DNA_heli_DnaB-like_N_sf"/>
</dbReference>
<feature type="domain" description="DNA helicase DnaB-like N-terminal" evidence="3">
    <location>
        <begin position="11"/>
        <end position="110"/>
    </location>
</feature>
<dbReference type="GO" id="GO:0003678">
    <property type="term" value="F:DNA helicase activity"/>
    <property type="evidence" value="ECO:0007669"/>
    <property type="project" value="InterPro"/>
</dbReference>
<dbReference type="Pfam" id="PF00772">
    <property type="entry name" value="DnaB"/>
    <property type="match status" value="1"/>
</dbReference>
<dbReference type="InterPro" id="IPR007693">
    <property type="entry name" value="DNA_helicase_DnaB-like_N"/>
</dbReference>
<feature type="non-terminal residue" evidence="4">
    <location>
        <position position="343"/>
    </location>
</feature>
<evidence type="ECO:0000259" key="3">
    <source>
        <dbReference type="Pfam" id="PF00772"/>
    </source>
</evidence>
<dbReference type="SUPFAM" id="SSF48024">
    <property type="entry name" value="N-terminal domain of DnaB helicase"/>
    <property type="match status" value="1"/>
</dbReference>
<dbReference type="GO" id="GO:0005524">
    <property type="term" value="F:ATP binding"/>
    <property type="evidence" value="ECO:0007669"/>
    <property type="project" value="InterPro"/>
</dbReference>
<dbReference type="GO" id="GO:0003677">
    <property type="term" value="F:DNA binding"/>
    <property type="evidence" value="ECO:0007669"/>
    <property type="project" value="UniProtKB-KW"/>
</dbReference>
<dbReference type="InterPro" id="IPR016136">
    <property type="entry name" value="DNA_helicase_N/primase_C"/>
</dbReference>
<accession>X1S0H9</accession>
<name>X1S0H9_9ZZZZ</name>
<dbReference type="AlphaFoldDB" id="X1S0H9"/>
<dbReference type="Gene3D" id="3.40.50.300">
    <property type="entry name" value="P-loop containing nucleotide triphosphate hydrolases"/>
    <property type="match status" value="1"/>
</dbReference>
<comment type="caution">
    <text evidence="4">The sequence shown here is derived from an EMBL/GenBank/DDBJ whole genome shotgun (WGS) entry which is preliminary data.</text>
</comment>
<reference evidence="4" key="1">
    <citation type="journal article" date="2014" name="Front. Microbiol.">
        <title>High frequency of phylogenetically diverse reductive dehalogenase-homologous genes in deep subseafloor sedimentary metagenomes.</title>
        <authorList>
            <person name="Kawai M."/>
            <person name="Futagami T."/>
            <person name="Toyoda A."/>
            <person name="Takaki Y."/>
            <person name="Nishi S."/>
            <person name="Hori S."/>
            <person name="Arai W."/>
            <person name="Tsubouchi T."/>
            <person name="Morono Y."/>
            <person name="Uchiyama I."/>
            <person name="Ito T."/>
            <person name="Fujiyama A."/>
            <person name="Inagaki F."/>
            <person name="Takami H."/>
        </authorList>
    </citation>
    <scope>NUCLEOTIDE SEQUENCE</scope>
    <source>
        <strain evidence="4">Expedition CK06-06</strain>
    </source>
</reference>
<proteinExistence type="predicted"/>
<dbReference type="InterPro" id="IPR027417">
    <property type="entry name" value="P-loop_NTPase"/>
</dbReference>
<keyword evidence="1" id="KW-0235">DNA replication</keyword>
<dbReference type="Pfam" id="PF13481">
    <property type="entry name" value="AAA_25"/>
    <property type="match status" value="1"/>
</dbReference>
<dbReference type="GO" id="GO:0006260">
    <property type="term" value="P:DNA replication"/>
    <property type="evidence" value="ECO:0007669"/>
    <property type="project" value="UniProtKB-KW"/>
</dbReference>
<dbReference type="SUPFAM" id="SSF52540">
    <property type="entry name" value="P-loop containing nucleoside triphosphate hydrolases"/>
    <property type="match status" value="1"/>
</dbReference>
<feature type="non-terminal residue" evidence="4">
    <location>
        <position position="1"/>
    </location>
</feature>
<keyword evidence="2" id="KW-0238">DNA-binding</keyword>
<sequence length="343" mass="38260">QKVNLTSKDVDEELEFITLANLVTQEKFLDKTIKLLGNIGSKVFSGGAKSLIYETLVKMREEGKPIDPQTVKIRLRKGKVPDSVCDVLFDLTTSSELISWVLIEEYLKELKSLAINRGRRQKAEEYVLALKDGKDPIKAKEELDKGMAEIEAKTEKIKVGMNALESLSTPIKEKLCPIEGGLFAPERYTLFGASDGEGKTPLLVQLSLNAITGTPFLGVFPIPQPIDVLHISGENSRGDLNKKWQMELVELEKIKGNEARKYLENLQVCYPSEVDIQLDKKGGTSWLETQLKEYSPDLLILDSLCQVLSSETSLNDDTTARRAGESLNRISRDFGCMIIVTTH</sequence>
<evidence type="ECO:0000313" key="4">
    <source>
        <dbReference type="EMBL" id="GAI86403.1"/>
    </source>
</evidence>
<gene>
    <name evidence="4" type="ORF">S12H4_17659</name>
</gene>
<evidence type="ECO:0000256" key="2">
    <source>
        <dbReference type="ARBA" id="ARBA00023125"/>
    </source>
</evidence>
<dbReference type="Gene3D" id="1.10.860.10">
    <property type="entry name" value="DNAb Helicase, Chain A"/>
    <property type="match status" value="1"/>
</dbReference>
<evidence type="ECO:0000256" key="1">
    <source>
        <dbReference type="ARBA" id="ARBA00022705"/>
    </source>
</evidence>
<dbReference type="EMBL" id="BARW01008653">
    <property type="protein sequence ID" value="GAI86403.1"/>
    <property type="molecule type" value="Genomic_DNA"/>
</dbReference>